<comment type="catalytic activity">
    <reaction evidence="12">
        <text>L-seryl-[protein] + ATP = O-phospho-L-seryl-[protein] + ADP + H(+)</text>
        <dbReference type="Rhea" id="RHEA:17989"/>
        <dbReference type="Rhea" id="RHEA-COMP:9863"/>
        <dbReference type="Rhea" id="RHEA-COMP:11604"/>
        <dbReference type="ChEBI" id="CHEBI:15378"/>
        <dbReference type="ChEBI" id="CHEBI:29999"/>
        <dbReference type="ChEBI" id="CHEBI:30616"/>
        <dbReference type="ChEBI" id="CHEBI:83421"/>
        <dbReference type="ChEBI" id="CHEBI:456216"/>
        <dbReference type="EC" id="2.7.11.1"/>
    </reaction>
</comment>
<dbReference type="InterPro" id="IPR036388">
    <property type="entry name" value="WH-like_DNA-bd_sf"/>
</dbReference>
<protein>
    <recommendedName>
        <fullName evidence="1">non-specific serine/threonine protein kinase</fullName>
        <ecNumber evidence="1">2.7.11.1</ecNumber>
    </recommendedName>
</protein>
<evidence type="ECO:0000256" key="11">
    <source>
        <dbReference type="ARBA" id="ARBA00047899"/>
    </source>
</evidence>
<evidence type="ECO:0000256" key="2">
    <source>
        <dbReference type="ARBA" id="ARBA00022468"/>
    </source>
</evidence>
<evidence type="ECO:0000256" key="10">
    <source>
        <dbReference type="ARBA" id="ARBA00023134"/>
    </source>
</evidence>
<keyword evidence="13" id="KW-0812">Transmembrane</keyword>
<dbReference type="EC" id="2.7.11.1" evidence="1"/>
<gene>
    <name evidence="15" type="primary">inlA_5</name>
    <name evidence="15" type="ORF">V144x_17370</name>
</gene>
<keyword evidence="13" id="KW-0472">Membrane</keyword>
<dbReference type="InterPro" id="IPR020859">
    <property type="entry name" value="ROC"/>
</dbReference>
<dbReference type="PANTHER" id="PTHR24113:SF12">
    <property type="entry name" value="RAN GTPASE-ACTIVATING PROTEIN 1"/>
    <property type="match status" value="1"/>
</dbReference>
<dbReference type="SMART" id="SM00367">
    <property type="entry name" value="LRR_CC"/>
    <property type="match status" value="10"/>
</dbReference>
<dbReference type="GO" id="GO:0005829">
    <property type="term" value="C:cytosol"/>
    <property type="evidence" value="ECO:0007669"/>
    <property type="project" value="TreeGrafter"/>
</dbReference>
<keyword evidence="9" id="KW-0067">ATP-binding</keyword>
<dbReference type="Pfam" id="PF25497">
    <property type="entry name" value="COR-B"/>
    <property type="match status" value="1"/>
</dbReference>
<dbReference type="AlphaFoldDB" id="A0A517VTE6"/>
<dbReference type="InterPro" id="IPR001611">
    <property type="entry name" value="Leu-rich_rpt"/>
</dbReference>
<dbReference type="InterPro" id="IPR005225">
    <property type="entry name" value="Small_GTP-bd"/>
</dbReference>
<dbReference type="EMBL" id="CP037920">
    <property type="protein sequence ID" value="QDT96283.1"/>
    <property type="molecule type" value="Genomic_DNA"/>
</dbReference>
<dbReference type="Pfam" id="PF16095">
    <property type="entry name" value="COR-A"/>
    <property type="match status" value="1"/>
</dbReference>
<dbReference type="InterPro" id="IPR027038">
    <property type="entry name" value="RanGap"/>
</dbReference>
<name>A0A517VTE6_9PLAN</name>
<sequence>MNSTKPLIPVLKTNFDLQRVLKQAHAEEWNELSLINNNLAISNRVFDQQIIDYLNIAERCFRISSPLSFGNFNVIKNLKTLSLFFFQIGAEGAQTIAQLQNLTSLNLIENQIGDEGAQAIAQLQNLTSLNLTGNQIGDEGAQAIAQLQNLTSLNLTGNQIGDEGAQAIAQLQNLTSLNLNRNEIGDEGAQAIAQLQNLTSLNLDWNEIGDEGAQAIAQLQNLTSLNLDRNQIGVEGAQAIAQLQNLTSLDLYRNQIGDEGAQAIAQLQNLTSLNLDGNQIGDEGAQAIAQLQNLTSLNLHWNQIGAEGAQAIAQLQNLTSLNLDWNQIGAEGAQAIAQLQNLTSLNLDRNQIGVEGAQAIAQLQNLTSLNLTGNQIGAEGVQAIAQLQNLTSLNLDGNEIGDEGAQAIAQLQNLTSLKLHWNQIGDEGAQAIAQLQNLTSLNLDWNEIGDEGAQAIAQLQNLTSLDLDGNQIGDEGAQAIAQLQNLTSLNLHGNQIGDEGAKTLLELLCSLSRKISITYLNLKNNNISGLMLLKEVLDTTDAQSILAAYRRFTDSEKQQNNEPLNEAKLLVVGHEDVGKTSLIKFLAKGETCDPQEKKTVGVDIREKIETHTWAPENTNIILNIWDFGGQLMMHQTHRFFFTERSLYLIVLSDRTEDEKKSAHSWLRTIQSHGRESPVIIVINKSDEGKQSLQLNEVGLKKDYPNIICFHRTSCTKGEFAKQSIDSLKIIISTALFNEEQLKEIHDPIPNSWKRVKNSLEDQSAQNNVLKHSDFIKLCEIPDSNETIELIDNPDEQRALLRLLNKLGVIVSHGLDNNSPAAFKEIVLLNPNWITDAIYKLLNSQLISHQNGEFSRQQMAKILDGTIYPKETYEYILSMMESDEIGLCFEIPNSNHEKYLIPEALTPNEPEYQYFFSDSLRFRFSYDFLPTGLIPRFIVNSFGNLTAKKTLWRTGCLLEAASCPIVVKGNNDKNVVDIFVSGKAQYRRSALSIIINTLEIVHTLFPEAGAEARVPMPSLPEVDVGYNHLLKLESKYGPEHEFEPEDADRLYTVKELLDGIRFDNSISTEKSREKNYSLDGLSSIHMGDYSQINIGESRQNQINSVQNHQSPNKSFKSTVISWPYISIAAGIITSIFILIMILLPSNAWRAYLGLPIGGGMLVAIWTFFRDPKYYYRRLLSYIISFGLAVIATGVSFDAYFRTDTSQGGIRWDGSISFGFYFVWAICITVFVVADFLTNNRQDS</sequence>
<dbReference type="NCBIfam" id="TIGR00231">
    <property type="entry name" value="small_GTP"/>
    <property type="match status" value="1"/>
</dbReference>
<dbReference type="Pfam" id="PF13855">
    <property type="entry name" value="LRR_8"/>
    <property type="match status" value="2"/>
</dbReference>
<evidence type="ECO:0000256" key="5">
    <source>
        <dbReference type="ARBA" id="ARBA00022679"/>
    </source>
</evidence>
<reference evidence="15 16" key="1">
    <citation type="submission" date="2019-03" db="EMBL/GenBank/DDBJ databases">
        <title>Deep-cultivation of Planctomycetes and their phenomic and genomic characterization uncovers novel biology.</title>
        <authorList>
            <person name="Wiegand S."/>
            <person name="Jogler M."/>
            <person name="Boedeker C."/>
            <person name="Pinto D."/>
            <person name="Vollmers J."/>
            <person name="Rivas-Marin E."/>
            <person name="Kohn T."/>
            <person name="Peeters S.H."/>
            <person name="Heuer A."/>
            <person name="Rast P."/>
            <person name="Oberbeckmann S."/>
            <person name="Bunk B."/>
            <person name="Jeske O."/>
            <person name="Meyerdierks A."/>
            <person name="Storesund J.E."/>
            <person name="Kallscheuer N."/>
            <person name="Luecker S."/>
            <person name="Lage O.M."/>
            <person name="Pohl T."/>
            <person name="Merkel B.J."/>
            <person name="Hornburger P."/>
            <person name="Mueller R.-W."/>
            <person name="Bruemmer F."/>
            <person name="Labrenz M."/>
            <person name="Spormann A.M."/>
            <person name="Op den Camp H."/>
            <person name="Overmann J."/>
            <person name="Amann R."/>
            <person name="Jetten M.S.M."/>
            <person name="Mascher T."/>
            <person name="Medema M.H."/>
            <person name="Devos D.P."/>
            <person name="Kaster A.-K."/>
            <person name="Ovreas L."/>
            <person name="Rohde M."/>
            <person name="Galperin M.Y."/>
            <person name="Jogler C."/>
        </authorList>
    </citation>
    <scope>NUCLEOTIDE SEQUENCE [LARGE SCALE GENOMIC DNA]</scope>
    <source>
        <strain evidence="15 16">V144</strain>
    </source>
</reference>
<dbReference type="GO" id="GO:0005524">
    <property type="term" value="F:ATP binding"/>
    <property type="evidence" value="ECO:0007669"/>
    <property type="project" value="UniProtKB-KW"/>
</dbReference>
<comment type="catalytic activity">
    <reaction evidence="11">
        <text>L-threonyl-[protein] + ATP = O-phospho-L-threonyl-[protein] + ADP + H(+)</text>
        <dbReference type="Rhea" id="RHEA:46608"/>
        <dbReference type="Rhea" id="RHEA-COMP:11060"/>
        <dbReference type="Rhea" id="RHEA-COMP:11605"/>
        <dbReference type="ChEBI" id="CHEBI:15378"/>
        <dbReference type="ChEBI" id="CHEBI:30013"/>
        <dbReference type="ChEBI" id="CHEBI:30616"/>
        <dbReference type="ChEBI" id="CHEBI:61977"/>
        <dbReference type="ChEBI" id="CHEBI:456216"/>
        <dbReference type="EC" id="2.7.11.1"/>
    </reaction>
</comment>
<feature type="transmembrane region" description="Helical" evidence="13">
    <location>
        <begin position="1216"/>
        <end position="1236"/>
    </location>
</feature>
<proteinExistence type="predicted"/>
<evidence type="ECO:0000256" key="8">
    <source>
        <dbReference type="ARBA" id="ARBA00022777"/>
    </source>
</evidence>
<organism evidence="15 16">
    <name type="scientific">Gimesia aquarii</name>
    <dbReference type="NCBI Taxonomy" id="2527964"/>
    <lineage>
        <taxon>Bacteria</taxon>
        <taxon>Pseudomonadati</taxon>
        <taxon>Planctomycetota</taxon>
        <taxon>Planctomycetia</taxon>
        <taxon>Planctomycetales</taxon>
        <taxon>Planctomycetaceae</taxon>
        <taxon>Gimesia</taxon>
    </lineage>
</organism>
<dbReference type="Proteomes" id="UP000318704">
    <property type="component" value="Chromosome"/>
</dbReference>
<dbReference type="GO" id="GO:0004674">
    <property type="term" value="F:protein serine/threonine kinase activity"/>
    <property type="evidence" value="ECO:0007669"/>
    <property type="project" value="UniProtKB-KW"/>
</dbReference>
<dbReference type="GO" id="GO:0048471">
    <property type="term" value="C:perinuclear region of cytoplasm"/>
    <property type="evidence" value="ECO:0007669"/>
    <property type="project" value="TreeGrafter"/>
</dbReference>
<dbReference type="PROSITE" id="PS51424">
    <property type="entry name" value="ROC"/>
    <property type="match status" value="1"/>
</dbReference>
<dbReference type="InterPro" id="IPR006553">
    <property type="entry name" value="Leu-rich_rpt_Cys-con_subtyp"/>
</dbReference>
<evidence type="ECO:0000256" key="13">
    <source>
        <dbReference type="SAM" id="Phobius"/>
    </source>
</evidence>
<accession>A0A517VTE6</accession>
<dbReference type="PANTHER" id="PTHR24113">
    <property type="entry name" value="RAN GTPASE-ACTIVATING PROTEIN 1"/>
    <property type="match status" value="1"/>
</dbReference>
<dbReference type="GO" id="GO:0031267">
    <property type="term" value="F:small GTPase binding"/>
    <property type="evidence" value="ECO:0007669"/>
    <property type="project" value="TreeGrafter"/>
</dbReference>
<evidence type="ECO:0000256" key="7">
    <source>
        <dbReference type="ARBA" id="ARBA00022741"/>
    </source>
</evidence>
<dbReference type="SMART" id="SM00365">
    <property type="entry name" value="LRR_SD22"/>
    <property type="match status" value="9"/>
</dbReference>
<dbReference type="InterPro" id="IPR032171">
    <property type="entry name" value="COR-A"/>
</dbReference>
<evidence type="ECO:0000256" key="1">
    <source>
        <dbReference type="ARBA" id="ARBA00012513"/>
    </source>
</evidence>
<keyword evidence="13" id="KW-1133">Transmembrane helix</keyword>
<keyword evidence="5" id="KW-0808">Transferase</keyword>
<dbReference type="FunFam" id="3.80.10.10:FF:001164">
    <property type="entry name" value="GH01279p"/>
    <property type="match status" value="2"/>
</dbReference>
<evidence type="ECO:0000313" key="15">
    <source>
        <dbReference type="EMBL" id="QDT96283.1"/>
    </source>
</evidence>
<evidence type="ECO:0000256" key="6">
    <source>
        <dbReference type="ARBA" id="ARBA00022737"/>
    </source>
</evidence>
<dbReference type="Pfam" id="PF08477">
    <property type="entry name" value="Roc"/>
    <property type="match status" value="1"/>
</dbReference>
<feature type="transmembrane region" description="Helical" evidence="13">
    <location>
        <begin position="1121"/>
        <end position="1142"/>
    </location>
</feature>
<evidence type="ECO:0000313" key="16">
    <source>
        <dbReference type="Proteomes" id="UP000318704"/>
    </source>
</evidence>
<feature type="domain" description="Roc" evidence="14">
    <location>
        <begin position="560"/>
        <end position="734"/>
    </location>
</feature>
<keyword evidence="2" id="KW-0343">GTPase activation</keyword>
<dbReference type="Pfam" id="PF13516">
    <property type="entry name" value="LRR_6"/>
    <property type="match status" value="2"/>
</dbReference>
<evidence type="ECO:0000256" key="3">
    <source>
        <dbReference type="ARBA" id="ARBA00022527"/>
    </source>
</evidence>
<dbReference type="SMART" id="SM00369">
    <property type="entry name" value="LRR_TYP"/>
    <property type="match status" value="17"/>
</dbReference>
<dbReference type="GO" id="GO:0005525">
    <property type="term" value="F:GTP binding"/>
    <property type="evidence" value="ECO:0007669"/>
    <property type="project" value="InterPro"/>
</dbReference>
<feature type="transmembrane region" description="Helical" evidence="13">
    <location>
        <begin position="1173"/>
        <end position="1195"/>
    </location>
</feature>
<keyword evidence="7" id="KW-0547">Nucleotide-binding</keyword>
<dbReference type="InterPro" id="IPR003591">
    <property type="entry name" value="Leu-rich_rpt_typical-subtyp"/>
</dbReference>
<dbReference type="Gene3D" id="1.10.10.10">
    <property type="entry name" value="Winged helix-like DNA-binding domain superfamily/Winged helix DNA-binding domain"/>
    <property type="match status" value="1"/>
</dbReference>
<dbReference type="Gene3D" id="3.30.310.200">
    <property type="match status" value="1"/>
</dbReference>
<keyword evidence="6" id="KW-0677">Repeat</keyword>
<dbReference type="SMART" id="SM00368">
    <property type="entry name" value="LRR_RI"/>
    <property type="match status" value="18"/>
</dbReference>
<dbReference type="GO" id="GO:0009274">
    <property type="term" value="C:peptidoglycan-based cell wall"/>
    <property type="evidence" value="ECO:0007669"/>
    <property type="project" value="UniProtKB-ARBA"/>
</dbReference>
<evidence type="ECO:0000256" key="12">
    <source>
        <dbReference type="ARBA" id="ARBA00048679"/>
    </source>
</evidence>
<evidence type="ECO:0000256" key="9">
    <source>
        <dbReference type="ARBA" id="ARBA00022840"/>
    </source>
</evidence>
<dbReference type="InterPro" id="IPR027417">
    <property type="entry name" value="P-loop_NTPase"/>
</dbReference>
<keyword evidence="8" id="KW-0418">Kinase</keyword>
<evidence type="ECO:0000256" key="4">
    <source>
        <dbReference type="ARBA" id="ARBA00022614"/>
    </source>
</evidence>
<keyword evidence="10" id="KW-0342">GTP-binding</keyword>
<dbReference type="Gene3D" id="3.40.50.300">
    <property type="entry name" value="P-loop containing nucleotide triphosphate hydrolases"/>
    <property type="match status" value="1"/>
</dbReference>
<dbReference type="InterPro" id="IPR032675">
    <property type="entry name" value="LRR_dom_sf"/>
</dbReference>
<dbReference type="SUPFAM" id="SSF52540">
    <property type="entry name" value="P-loop containing nucleoside triphosphate hydrolases"/>
    <property type="match status" value="1"/>
</dbReference>
<dbReference type="Gene3D" id="3.80.10.10">
    <property type="entry name" value="Ribonuclease Inhibitor"/>
    <property type="match status" value="7"/>
</dbReference>
<dbReference type="SUPFAM" id="SSF52047">
    <property type="entry name" value="RNI-like"/>
    <property type="match status" value="2"/>
</dbReference>
<dbReference type="InterPro" id="IPR055414">
    <property type="entry name" value="LRR_R13L4/SHOC2-like"/>
</dbReference>
<dbReference type="GO" id="GO:0005096">
    <property type="term" value="F:GTPase activator activity"/>
    <property type="evidence" value="ECO:0007669"/>
    <property type="project" value="UniProtKB-KW"/>
</dbReference>
<keyword evidence="3" id="KW-0723">Serine/threonine-protein kinase</keyword>
<feature type="transmembrane region" description="Helical" evidence="13">
    <location>
        <begin position="1149"/>
        <end position="1167"/>
    </location>
</feature>
<dbReference type="GO" id="GO:0006913">
    <property type="term" value="P:nucleocytoplasmic transport"/>
    <property type="evidence" value="ECO:0007669"/>
    <property type="project" value="TreeGrafter"/>
</dbReference>
<dbReference type="KEGG" id="gaw:V144x_17370"/>
<dbReference type="InterPro" id="IPR057263">
    <property type="entry name" value="COR-B"/>
</dbReference>
<evidence type="ECO:0000259" key="14">
    <source>
        <dbReference type="PROSITE" id="PS51424"/>
    </source>
</evidence>
<dbReference type="Gene3D" id="1.10.10.2200">
    <property type="match status" value="1"/>
</dbReference>
<keyword evidence="4" id="KW-0433">Leucine-rich repeat</keyword>
<dbReference type="SMART" id="SM00175">
    <property type="entry name" value="RAB"/>
    <property type="match status" value="1"/>
</dbReference>
<dbReference type="Pfam" id="PF23598">
    <property type="entry name" value="LRR_14"/>
    <property type="match status" value="1"/>
</dbReference>